<organism evidence="8 9">
    <name type="scientific">Thermoproteota archaeon</name>
    <dbReference type="NCBI Taxonomy" id="2056631"/>
    <lineage>
        <taxon>Archaea</taxon>
        <taxon>Thermoproteota</taxon>
    </lineage>
</organism>
<dbReference type="InterPro" id="IPR015421">
    <property type="entry name" value="PyrdxlP-dep_Trfase_major"/>
</dbReference>
<keyword evidence="4" id="KW-0032">Aminotransferase</keyword>
<dbReference type="Gene3D" id="3.40.640.10">
    <property type="entry name" value="Type I PLP-dependent aspartate aminotransferase-like (Major domain)"/>
    <property type="match status" value="1"/>
</dbReference>
<dbReference type="Gene3D" id="3.90.1150.10">
    <property type="entry name" value="Aspartate Aminotransferase, domain 1"/>
    <property type="match status" value="1"/>
</dbReference>
<evidence type="ECO:0000256" key="3">
    <source>
        <dbReference type="ARBA" id="ARBA00011738"/>
    </source>
</evidence>
<dbReference type="AlphaFoldDB" id="A0A497ETZ9"/>
<dbReference type="PANTHER" id="PTHR46383:SF3">
    <property type="entry name" value="ASPARTATE AMINOTRANSFERASE-RELATED"/>
    <property type="match status" value="1"/>
</dbReference>
<reference evidence="8 9" key="1">
    <citation type="submission" date="2018-06" db="EMBL/GenBank/DDBJ databases">
        <title>Extensive metabolic versatility and redundancy in microbially diverse, dynamic hydrothermal sediments.</title>
        <authorList>
            <person name="Dombrowski N."/>
            <person name="Teske A."/>
            <person name="Baker B.J."/>
        </authorList>
    </citation>
    <scope>NUCLEOTIDE SEQUENCE [LARGE SCALE GENOMIC DNA]</scope>
    <source>
        <strain evidence="8">B34_G17</strain>
    </source>
</reference>
<accession>A0A497ETZ9</accession>
<feature type="domain" description="Aminotransferase class I/classII large" evidence="7">
    <location>
        <begin position="28"/>
        <end position="120"/>
    </location>
</feature>
<dbReference type="InterPro" id="IPR004839">
    <property type="entry name" value="Aminotransferase_I/II_large"/>
</dbReference>
<feature type="non-terminal residue" evidence="8">
    <location>
        <position position="122"/>
    </location>
</feature>
<name>A0A497ETZ9_9CREN</name>
<evidence type="ECO:0000256" key="1">
    <source>
        <dbReference type="ARBA" id="ARBA00001933"/>
    </source>
</evidence>
<dbReference type="Pfam" id="PF00155">
    <property type="entry name" value="Aminotran_1_2"/>
    <property type="match status" value="1"/>
</dbReference>
<dbReference type="CDD" id="cd00609">
    <property type="entry name" value="AAT_like"/>
    <property type="match status" value="1"/>
</dbReference>
<dbReference type="GO" id="GO:0008483">
    <property type="term" value="F:transaminase activity"/>
    <property type="evidence" value="ECO:0007669"/>
    <property type="project" value="UniProtKB-KW"/>
</dbReference>
<dbReference type="EMBL" id="QMQX01000168">
    <property type="protein sequence ID" value="RLE50502.1"/>
    <property type="molecule type" value="Genomic_DNA"/>
</dbReference>
<evidence type="ECO:0000256" key="2">
    <source>
        <dbReference type="ARBA" id="ARBA00007441"/>
    </source>
</evidence>
<evidence type="ECO:0000256" key="5">
    <source>
        <dbReference type="ARBA" id="ARBA00022679"/>
    </source>
</evidence>
<keyword evidence="5" id="KW-0808">Transferase</keyword>
<comment type="subunit">
    <text evidence="3">Homodimer.</text>
</comment>
<dbReference type="InterPro" id="IPR050596">
    <property type="entry name" value="AspAT/PAT-like"/>
</dbReference>
<gene>
    <name evidence="8" type="ORF">DRJ33_07385</name>
</gene>
<dbReference type="InterPro" id="IPR015422">
    <property type="entry name" value="PyrdxlP-dep_Trfase_small"/>
</dbReference>
<comment type="caution">
    <text evidence="8">The sequence shown here is derived from an EMBL/GenBank/DDBJ whole genome shotgun (WGS) entry which is preliminary data.</text>
</comment>
<dbReference type="SUPFAM" id="SSF53383">
    <property type="entry name" value="PLP-dependent transferases"/>
    <property type="match status" value="1"/>
</dbReference>
<dbReference type="InterPro" id="IPR015424">
    <property type="entry name" value="PyrdxlP-dep_Trfase"/>
</dbReference>
<evidence type="ECO:0000259" key="7">
    <source>
        <dbReference type="Pfam" id="PF00155"/>
    </source>
</evidence>
<evidence type="ECO:0000313" key="8">
    <source>
        <dbReference type="EMBL" id="RLE50502.1"/>
    </source>
</evidence>
<proteinExistence type="inferred from homology"/>
<evidence type="ECO:0000313" key="9">
    <source>
        <dbReference type="Proteomes" id="UP000272051"/>
    </source>
</evidence>
<evidence type="ECO:0000256" key="4">
    <source>
        <dbReference type="ARBA" id="ARBA00022576"/>
    </source>
</evidence>
<comment type="similarity">
    <text evidence="2">Belongs to the class-I pyridoxal-phosphate-dependent aminotransferase family.</text>
</comment>
<evidence type="ECO:0000256" key="6">
    <source>
        <dbReference type="ARBA" id="ARBA00022898"/>
    </source>
</evidence>
<dbReference type="GO" id="GO:0030170">
    <property type="term" value="F:pyridoxal phosphate binding"/>
    <property type="evidence" value="ECO:0007669"/>
    <property type="project" value="InterPro"/>
</dbReference>
<keyword evidence="6" id="KW-0663">Pyridoxal phosphate</keyword>
<dbReference type="PANTHER" id="PTHR46383">
    <property type="entry name" value="ASPARTATE AMINOTRANSFERASE"/>
    <property type="match status" value="1"/>
</dbReference>
<dbReference type="GO" id="GO:0006520">
    <property type="term" value="P:amino acid metabolic process"/>
    <property type="evidence" value="ECO:0007669"/>
    <property type="project" value="InterPro"/>
</dbReference>
<comment type="cofactor">
    <cofactor evidence="1">
        <name>pyridoxal 5'-phosphate</name>
        <dbReference type="ChEBI" id="CHEBI:597326"/>
    </cofactor>
</comment>
<sequence length="122" mass="13407">MKLSFRVLEISESGIRRLFDLAQRSSGIISFGIGEPDYDTPAHIKEAGKKALEEGYTHYTPNAGFLELRDEIAKKLRRENRIEVVSEEVMITSGGTAAIFLALSVLLNPGEEVLTPDPGFVA</sequence>
<dbReference type="Proteomes" id="UP000272051">
    <property type="component" value="Unassembled WGS sequence"/>
</dbReference>
<protein>
    <recommendedName>
        <fullName evidence="7">Aminotransferase class I/classII large domain-containing protein</fullName>
    </recommendedName>
</protein>